<keyword evidence="1" id="KW-0723">Serine/threonine-protein kinase</keyword>
<dbReference type="InterPro" id="IPR050267">
    <property type="entry name" value="Anti-sigma-factor_SerPK"/>
</dbReference>
<gene>
    <name evidence="3" type="ORF">MNBD_IGNAVI01-777</name>
</gene>
<dbReference type="EC" id="2.7.11.1" evidence="3"/>
<dbReference type="EMBL" id="UOGD01000203">
    <property type="protein sequence ID" value="VAX21694.1"/>
    <property type="molecule type" value="Genomic_DNA"/>
</dbReference>
<evidence type="ECO:0000259" key="2">
    <source>
        <dbReference type="Pfam" id="PF13581"/>
    </source>
</evidence>
<proteinExistence type="predicted"/>
<reference evidence="3" key="1">
    <citation type="submission" date="2018-06" db="EMBL/GenBank/DDBJ databases">
        <authorList>
            <person name="Zhirakovskaya E."/>
        </authorList>
    </citation>
    <scope>NUCLEOTIDE SEQUENCE</scope>
</reference>
<sequence length="143" mass="16286">MKLKENIENKELVVNSSTDNLSEVRAFIQAMWNSYGYDAKEGRSVVISVDEACTNIIKHAYHFDANGIIKIKVESKKNKFIVKITDTGSHFDPNQIPEPNIPERQKSKKGGGLGIYLMKKLMDEVKYSNKGKKNELILVKYLH</sequence>
<keyword evidence="3" id="KW-0808">Transferase</keyword>
<dbReference type="PANTHER" id="PTHR35526">
    <property type="entry name" value="ANTI-SIGMA-F FACTOR RSBW-RELATED"/>
    <property type="match status" value="1"/>
</dbReference>
<organism evidence="3">
    <name type="scientific">hydrothermal vent metagenome</name>
    <dbReference type="NCBI Taxonomy" id="652676"/>
    <lineage>
        <taxon>unclassified sequences</taxon>
        <taxon>metagenomes</taxon>
        <taxon>ecological metagenomes</taxon>
    </lineage>
</organism>
<dbReference type="GO" id="GO:0004674">
    <property type="term" value="F:protein serine/threonine kinase activity"/>
    <property type="evidence" value="ECO:0007669"/>
    <property type="project" value="UniProtKB-KW"/>
</dbReference>
<dbReference type="Pfam" id="PF13581">
    <property type="entry name" value="HATPase_c_2"/>
    <property type="match status" value="1"/>
</dbReference>
<evidence type="ECO:0000313" key="3">
    <source>
        <dbReference type="EMBL" id="VAX21694.1"/>
    </source>
</evidence>
<dbReference type="CDD" id="cd16936">
    <property type="entry name" value="HATPase_RsbW-like"/>
    <property type="match status" value="1"/>
</dbReference>
<name>A0A3B1CCE6_9ZZZZ</name>
<dbReference type="AlphaFoldDB" id="A0A3B1CCE6"/>
<protein>
    <submittedName>
        <fullName evidence="3">Serine-protein kinase RsbW</fullName>
        <ecNumber evidence="3">2.7.11.1</ecNumber>
    </submittedName>
</protein>
<feature type="domain" description="Histidine kinase/HSP90-like ATPase" evidence="2">
    <location>
        <begin position="16"/>
        <end position="140"/>
    </location>
</feature>
<evidence type="ECO:0000256" key="1">
    <source>
        <dbReference type="ARBA" id="ARBA00022527"/>
    </source>
</evidence>
<keyword evidence="3" id="KW-0418">Kinase</keyword>
<dbReference type="InterPro" id="IPR036890">
    <property type="entry name" value="HATPase_C_sf"/>
</dbReference>
<dbReference type="InterPro" id="IPR003594">
    <property type="entry name" value="HATPase_dom"/>
</dbReference>
<dbReference type="SUPFAM" id="SSF55874">
    <property type="entry name" value="ATPase domain of HSP90 chaperone/DNA topoisomerase II/histidine kinase"/>
    <property type="match status" value="1"/>
</dbReference>
<dbReference type="PANTHER" id="PTHR35526:SF3">
    <property type="entry name" value="ANTI-SIGMA-F FACTOR RSBW"/>
    <property type="match status" value="1"/>
</dbReference>
<dbReference type="Gene3D" id="3.30.565.10">
    <property type="entry name" value="Histidine kinase-like ATPase, C-terminal domain"/>
    <property type="match status" value="1"/>
</dbReference>
<accession>A0A3B1CCE6</accession>